<evidence type="ECO:0000259" key="17">
    <source>
        <dbReference type="PROSITE" id="PS50886"/>
    </source>
</evidence>
<dbReference type="Gene3D" id="2.40.50.140">
    <property type="entry name" value="Nucleic acid-binding proteins"/>
    <property type="match status" value="1"/>
</dbReference>
<evidence type="ECO:0000256" key="13">
    <source>
        <dbReference type="ARBA" id="ARBA00023146"/>
    </source>
</evidence>
<dbReference type="FunFam" id="3.30.70.380:FF:000001">
    <property type="entry name" value="Phenylalanine--tRNA ligase beta subunit"/>
    <property type="match status" value="1"/>
</dbReference>
<evidence type="ECO:0000256" key="3">
    <source>
        <dbReference type="ARBA" id="ARBA00011209"/>
    </source>
</evidence>
<dbReference type="PROSITE" id="PS51447">
    <property type="entry name" value="FDX_ACB"/>
    <property type="match status" value="1"/>
</dbReference>
<evidence type="ECO:0000256" key="6">
    <source>
        <dbReference type="ARBA" id="ARBA00022598"/>
    </source>
</evidence>
<evidence type="ECO:0000256" key="8">
    <source>
        <dbReference type="ARBA" id="ARBA00022741"/>
    </source>
</evidence>
<dbReference type="SMART" id="SM00873">
    <property type="entry name" value="B3_4"/>
    <property type="match status" value="1"/>
</dbReference>
<keyword evidence="5 16" id="KW-0820">tRNA-binding</keyword>
<dbReference type="SMART" id="SM00874">
    <property type="entry name" value="B5"/>
    <property type="match status" value="1"/>
</dbReference>
<evidence type="ECO:0000256" key="10">
    <source>
        <dbReference type="ARBA" id="ARBA00022842"/>
    </source>
</evidence>
<dbReference type="PANTHER" id="PTHR10947:SF0">
    <property type="entry name" value="PHENYLALANINE--TRNA LIGASE BETA SUBUNIT"/>
    <property type="match status" value="1"/>
</dbReference>
<comment type="subcellular location">
    <subcellularLocation>
        <location evidence="1 15">Cytoplasm</location>
    </subcellularLocation>
</comment>
<dbReference type="InterPro" id="IPR004532">
    <property type="entry name" value="Phe-tRNA-ligase_IIc_bsu_bact"/>
</dbReference>
<dbReference type="SUPFAM" id="SSF46955">
    <property type="entry name" value="Putative DNA-binding domain"/>
    <property type="match status" value="1"/>
</dbReference>
<dbReference type="AlphaFoldDB" id="A0A1Q2D8M5"/>
<keyword evidence="12 15" id="KW-0648">Protein biosynthesis</keyword>
<dbReference type="GO" id="GO:0016740">
    <property type="term" value="F:transferase activity"/>
    <property type="evidence" value="ECO:0007669"/>
    <property type="project" value="UniProtKB-ARBA"/>
</dbReference>
<evidence type="ECO:0000256" key="4">
    <source>
        <dbReference type="ARBA" id="ARBA00022490"/>
    </source>
</evidence>
<evidence type="ECO:0000256" key="1">
    <source>
        <dbReference type="ARBA" id="ARBA00004496"/>
    </source>
</evidence>
<dbReference type="FunFam" id="2.40.50.140:FF:000045">
    <property type="entry name" value="Phenylalanine--tRNA ligase beta subunit"/>
    <property type="match status" value="1"/>
</dbReference>
<dbReference type="CDD" id="cd00769">
    <property type="entry name" value="PheRS_beta_core"/>
    <property type="match status" value="1"/>
</dbReference>
<accession>A0A1Q2D8M5</accession>
<dbReference type="SMART" id="SM00896">
    <property type="entry name" value="FDX-ACB"/>
    <property type="match status" value="1"/>
</dbReference>
<feature type="domain" description="TRNA-binding" evidence="17">
    <location>
        <begin position="40"/>
        <end position="155"/>
    </location>
</feature>
<dbReference type="InterPro" id="IPR045864">
    <property type="entry name" value="aa-tRNA-synth_II/BPL/LPL"/>
</dbReference>
<evidence type="ECO:0000256" key="12">
    <source>
        <dbReference type="ARBA" id="ARBA00022917"/>
    </source>
</evidence>
<dbReference type="InterPro" id="IPR041616">
    <property type="entry name" value="PheRS_beta_core"/>
</dbReference>
<evidence type="ECO:0000256" key="11">
    <source>
        <dbReference type="ARBA" id="ARBA00022884"/>
    </source>
</evidence>
<dbReference type="GO" id="GO:0000049">
    <property type="term" value="F:tRNA binding"/>
    <property type="evidence" value="ECO:0007669"/>
    <property type="project" value="UniProtKB-UniRule"/>
</dbReference>
<comment type="similarity">
    <text evidence="2 15">Belongs to the phenylalanyl-tRNA synthetase beta subunit family. Type 1 subfamily.</text>
</comment>
<reference evidence="20 21" key="1">
    <citation type="journal article" date="2010" name="Int. J. Syst. Evol. Microbiol.">
        <title>Vagococcus penaei sp. nov., isolated from spoilage microbiota of cooked shrimp (Penaeus vannamei).</title>
        <authorList>
            <person name="Jaffres E."/>
            <person name="Prevost H."/>
            <person name="Rossero A."/>
            <person name="Joffraud J.J."/>
            <person name="Dousset X."/>
        </authorList>
    </citation>
    <scope>NUCLEOTIDE SEQUENCE [LARGE SCALE GENOMIC DNA]</scope>
    <source>
        <strain evidence="20 21">CD276</strain>
    </source>
</reference>
<dbReference type="RefSeq" id="WP_077276818.1">
    <property type="nucleotide sequence ID" value="NZ_CP019609.1"/>
</dbReference>
<dbReference type="PROSITE" id="PS51483">
    <property type="entry name" value="B5"/>
    <property type="match status" value="1"/>
</dbReference>
<evidence type="ECO:0000313" key="20">
    <source>
        <dbReference type="EMBL" id="AQP54732.1"/>
    </source>
</evidence>
<dbReference type="SUPFAM" id="SSF55681">
    <property type="entry name" value="Class II aaRS and biotin synthetases"/>
    <property type="match status" value="1"/>
</dbReference>
<organism evidence="20 21">
    <name type="scientific">Vagococcus penaei</name>
    <dbReference type="NCBI Taxonomy" id="633807"/>
    <lineage>
        <taxon>Bacteria</taxon>
        <taxon>Bacillati</taxon>
        <taxon>Bacillota</taxon>
        <taxon>Bacilli</taxon>
        <taxon>Lactobacillales</taxon>
        <taxon>Enterococcaceae</taxon>
        <taxon>Vagococcus</taxon>
    </lineage>
</organism>
<keyword evidence="10 15" id="KW-0460">Magnesium</keyword>
<dbReference type="FunFam" id="3.30.930.10:FF:000022">
    <property type="entry name" value="Phenylalanine--tRNA ligase beta subunit"/>
    <property type="match status" value="1"/>
</dbReference>
<dbReference type="InterPro" id="IPR005121">
    <property type="entry name" value="Fdx_antiC-bd"/>
</dbReference>
<dbReference type="InterPro" id="IPR045060">
    <property type="entry name" value="Phe-tRNA-ligase_IIc_bsu"/>
</dbReference>
<evidence type="ECO:0000259" key="18">
    <source>
        <dbReference type="PROSITE" id="PS51447"/>
    </source>
</evidence>
<evidence type="ECO:0000256" key="5">
    <source>
        <dbReference type="ARBA" id="ARBA00022555"/>
    </source>
</evidence>
<keyword evidence="6 15" id="KW-0436">Ligase</keyword>
<evidence type="ECO:0000313" key="21">
    <source>
        <dbReference type="Proteomes" id="UP000188246"/>
    </source>
</evidence>
<dbReference type="STRING" id="633807.BW732_11290"/>
<dbReference type="GO" id="GO:0000287">
    <property type="term" value="F:magnesium ion binding"/>
    <property type="evidence" value="ECO:0007669"/>
    <property type="project" value="UniProtKB-UniRule"/>
</dbReference>
<dbReference type="SUPFAM" id="SSF54991">
    <property type="entry name" value="Anticodon-binding domain of PheRS"/>
    <property type="match status" value="1"/>
</dbReference>
<proteinExistence type="inferred from homology"/>
<dbReference type="SUPFAM" id="SSF56037">
    <property type="entry name" value="PheT/TilS domain"/>
    <property type="match status" value="1"/>
</dbReference>
<dbReference type="InterPro" id="IPR012340">
    <property type="entry name" value="NA-bd_OB-fold"/>
</dbReference>
<dbReference type="EC" id="6.1.1.20" evidence="15"/>
<evidence type="ECO:0000256" key="15">
    <source>
        <dbReference type="HAMAP-Rule" id="MF_00283"/>
    </source>
</evidence>
<dbReference type="Pfam" id="PF03484">
    <property type="entry name" value="B5"/>
    <property type="match status" value="1"/>
</dbReference>
<dbReference type="GO" id="GO:0006432">
    <property type="term" value="P:phenylalanyl-tRNA aminoacylation"/>
    <property type="evidence" value="ECO:0007669"/>
    <property type="project" value="UniProtKB-UniRule"/>
</dbReference>
<dbReference type="EMBL" id="CP019609">
    <property type="protein sequence ID" value="AQP54732.1"/>
    <property type="molecule type" value="Genomic_DNA"/>
</dbReference>
<dbReference type="FunFam" id="3.50.40.10:FF:000001">
    <property type="entry name" value="Phenylalanine--tRNA ligase beta subunit"/>
    <property type="match status" value="1"/>
</dbReference>
<dbReference type="Proteomes" id="UP000188246">
    <property type="component" value="Chromosome"/>
</dbReference>
<evidence type="ECO:0000256" key="2">
    <source>
        <dbReference type="ARBA" id="ARBA00008653"/>
    </source>
</evidence>
<dbReference type="FunFam" id="3.30.56.10:FF:000002">
    <property type="entry name" value="Phenylalanine--tRNA ligase beta subunit"/>
    <property type="match status" value="1"/>
</dbReference>
<evidence type="ECO:0000256" key="14">
    <source>
        <dbReference type="ARBA" id="ARBA00049255"/>
    </source>
</evidence>
<name>A0A1Q2D8M5_9ENTE</name>
<dbReference type="GO" id="GO:0004826">
    <property type="term" value="F:phenylalanine-tRNA ligase activity"/>
    <property type="evidence" value="ECO:0007669"/>
    <property type="project" value="UniProtKB-UniRule"/>
</dbReference>
<dbReference type="KEGG" id="vpi:BW732_11290"/>
<dbReference type="InterPro" id="IPR005147">
    <property type="entry name" value="tRNA_synthase_B5-dom"/>
</dbReference>
<evidence type="ECO:0000256" key="16">
    <source>
        <dbReference type="PROSITE-ProRule" id="PRU00209"/>
    </source>
</evidence>
<dbReference type="InterPro" id="IPR009061">
    <property type="entry name" value="DNA-bd_dom_put_sf"/>
</dbReference>
<dbReference type="Gene3D" id="3.50.40.10">
    <property type="entry name" value="Phenylalanyl-trna Synthetase, Chain B, domain 3"/>
    <property type="match status" value="1"/>
</dbReference>
<dbReference type="Pfam" id="PF17759">
    <property type="entry name" value="tRNA_synthFbeta"/>
    <property type="match status" value="1"/>
</dbReference>
<feature type="binding site" evidence="15">
    <location>
        <position position="472"/>
    </location>
    <ligand>
        <name>Mg(2+)</name>
        <dbReference type="ChEBI" id="CHEBI:18420"/>
        <note>shared with alpha subunit</note>
    </ligand>
</feature>
<dbReference type="Pfam" id="PF03483">
    <property type="entry name" value="B3_4"/>
    <property type="match status" value="1"/>
</dbReference>
<dbReference type="InterPro" id="IPR036690">
    <property type="entry name" value="Fdx_antiC-bd_sf"/>
</dbReference>
<dbReference type="Gene3D" id="3.30.930.10">
    <property type="entry name" value="Bira Bifunctional Protein, Domain 2"/>
    <property type="match status" value="1"/>
</dbReference>
<keyword evidence="13 15" id="KW-0030">Aminoacyl-tRNA synthetase</keyword>
<dbReference type="PANTHER" id="PTHR10947">
    <property type="entry name" value="PHENYLALANYL-TRNA SYNTHETASE BETA CHAIN AND LEUCINE-RICH REPEAT-CONTAINING PROTEIN 47"/>
    <property type="match status" value="1"/>
</dbReference>
<dbReference type="Gene3D" id="3.30.56.10">
    <property type="match status" value="2"/>
</dbReference>
<feature type="binding site" evidence="15">
    <location>
        <position position="463"/>
    </location>
    <ligand>
        <name>Mg(2+)</name>
        <dbReference type="ChEBI" id="CHEBI:18420"/>
        <note>shared with alpha subunit</note>
    </ligand>
</feature>
<evidence type="ECO:0000259" key="19">
    <source>
        <dbReference type="PROSITE" id="PS51483"/>
    </source>
</evidence>
<keyword evidence="8 15" id="KW-0547">Nucleotide-binding</keyword>
<comment type="subunit">
    <text evidence="3 15">Tetramer of two alpha and two beta subunits.</text>
</comment>
<dbReference type="NCBIfam" id="NF045760">
    <property type="entry name" value="YtpR"/>
    <property type="match status" value="1"/>
</dbReference>
<dbReference type="SUPFAM" id="SSF50249">
    <property type="entry name" value="Nucleic acid-binding proteins"/>
    <property type="match status" value="1"/>
</dbReference>
<keyword evidence="4 15" id="KW-0963">Cytoplasm</keyword>
<keyword evidence="7 15" id="KW-0479">Metal-binding</keyword>
<feature type="binding site" evidence="15">
    <location>
        <position position="473"/>
    </location>
    <ligand>
        <name>Mg(2+)</name>
        <dbReference type="ChEBI" id="CHEBI:18420"/>
        <note>shared with alpha subunit</note>
    </ligand>
</feature>
<dbReference type="Pfam" id="PF03147">
    <property type="entry name" value="FDX-ACB"/>
    <property type="match status" value="1"/>
</dbReference>
<dbReference type="GO" id="GO:0140096">
    <property type="term" value="F:catalytic activity, acting on a protein"/>
    <property type="evidence" value="ECO:0007669"/>
    <property type="project" value="UniProtKB-ARBA"/>
</dbReference>
<feature type="binding site" evidence="15">
    <location>
        <position position="469"/>
    </location>
    <ligand>
        <name>Mg(2+)</name>
        <dbReference type="ChEBI" id="CHEBI:18420"/>
        <note>shared with alpha subunit</note>
    </ligand>
</feature>
<evidence type="ECO:0000256" key="9">
    <source>
        <dbReference type="ARBA" id="ARBA00022840"/>
    </source>
</evidence>
<dbReference type="InterPro" id="IPR005146">
    <property type="entry name" value="B3/B4_tRNA-bd"/>
</dbReference>
<protein>
    <recommendedName>
        <fullName evidence="15">Phenylalanine--tRNA ligase beta subunit</fullName>
        <ecNumber evidence="15">6.1.1.20</ecNumber>
    </recommendedName>
    <alternativeName>
        <fullName evidence="15">Phenylalanyl-tRNA synthetase beta subunit</fullName>
        <shortName evidence="15">PheRS</shortName>
    </alternativeName>
</protein>
<comment type="catalytic activity">
    <reaction evidence="14 15">
        <text>tRNA(Phe) + L-phenylalanine + ATP = L-phenylalanyl-tRNA(Phe) + AMP + diphosphate + H(+)</text>
        <dbReference type="Rhea" id="RHEA:19413"/>
        <dbReference type="Rhea" id="RHEA-COMP:9668"/>
        <dbReference type="Rhea" id="RHEA-COMP:9699"/>
        <dbReference type="ChEBI" id="CHEBI:15378"/>
        <dbReference type="ChEBI" id="CHEBI:30616"/>
        <dbReference type="ChEBI" id="CHEBI:33019"/>
        <dbReference type="ChEBI" id="CHEBI:58095"/>
        <dbReference type="ChEBI" id="CHEBI:78442"/>
        <dbReference type="ChEBI" id="CHEBI:78531"/>
        <dbReference type="ChEBI" id="CHEBI:456215"/>
        <dbReference type="EC" id="6.1.1.20"/>
    </reaction>
</comment>
<keyword evidence="11 16" id="KW-0694">RNA-binding</keyword>
<dbReference type="GO" id="GO:0005524">
    <property type="term" value="F:ATP binding"/>
    <property type="evidence" value="ECO:0007669"/>
    <property type="project" value="UniProtKB-UniRule"/>
</dbReference>
<dbReference type="CDD" id="cd02796">
    <property type="entry name" value="tRNA_bind_bactPheRS"/>
    <property type="match status" value="1"/>
</dbReference>
<keyword evidence="21" id="KW-1185">Reference proteome</keyword>
<sequence length="805" mass="88920">MLVSYKWLNELVDLSDIRVDELADKMSRSGIEVEDVTIPEEGLKKIVVGDVKECQPHPDSDHLSICQIDVGEDELYQIVCGAPNITAGKKVIVALPNSRITGNVKIKKGKMRGEVSLGMVCSLQELGYSDSVVPKAYAEGIYFLPDHAVAGEAVFPYLDMDDAIIELSVTPNRADALSLRGVAYEVAALYNKRVTFPSQEVLEDDSDSVENYVKVTVDHAEDTPTYLMRVIKNVTVKESPLWLQTRLMNEGIRPVNNVVDATNYVLLLFGQPQHAFDYNRLNSQNIHVRRAVAGEMLTTLDGVERELSSDNLVITDGKTPVALAGVMGGEATEITSNTVTVALETALFEPTLIRRTARSFGLSSESSKRFERGINTATIMEASDFAAALIAELSGGQVVQGTVVSTPYQAQSVTVSITLDKINQSLGTSLTAQEVTAIFERLGFEVAENSHHFTVTIPPRRWDITIEADLIEEVARIYGYDNLPSTLPSGSSLPGQLTPKQQLIRDIRRNLEGNGLTEAISYALTTPELATKFVKEPKAVVELDWPMSQDHSVLRQNLTTSLLIDTAYNLARKNNQIAFYEIGNIFESLSKTELPVETQHLALAIAGNWEEKDWSHPAATVDFYTLKGIVEDLMSILGVSERVRYVASTEYVELHPGRAAEIMIDDLTVGFIGQVHPKMAKEMDLIETYVAELDLEKLCELSVQQVAIQEVGKYPSIKRDMALLVNQTITNQEIVDVITAKGGRFLRSVHLFDVYQGEKLGNDKKSLAYSLTFQDDEGTLVDEDITKAIEKITEALIAELNCEIR</sequence>
<dbReference type="PROSITE" id="PS50886">
    <property type="entry name" value="TRBD"/>
    <property type="match status" value="1"/>
</dbReference>
<feature type="domain" description="B5" evidence="19">
    <location>
        <begin position="410"/>
        <end position="485"/>
    </location>
</feature>
<dbReference type="NCBIfam" id="TIGR00472">
    <property type="entry name" value="pheT_bact"/>
    <property type="match status" value="1"/>
</dbReference>
<feature type="domain" description="FDX-ACB" evidence="18">
    <location>
        <begin position="712"/>
        <end position="805"/>
    </location>
</feature>
<dbReference type="InterPro" id="IPR020825">
    <property type="entry name" value="Phe-tRNA_synthase-like_B3/B4"/>
</dbReference>
<dbReference type="InterPro" id="IPR002547">
    <property type="entry name" value="tRNA-bd_dom"/>
</dbReference>
<keyword evidence="9 15" id="KW-0067">ATP-binding</keyword>
<gene>
    <name evidence="15" type="primary">pheT</name>
    <name evidence="20" type="ORF">BW732_11290</name>
</gene>
<dbReference type="Pfam" id="PF01588">
    <property type="entry name" value="tRNA_bind"/>
    <property type="match status" value="1"/>
</dbReference>
<dbReference type="HAMAP" id="MF_00283">
    <property type="entry name" value="Phe_tRNA_synth_beta1"/>
    <property type="match status" value="1"/>
</dbReference>
<comment type="cofactor">
    <cofactor evidence="15">
        <name>Mg(2+)</name>
        <dbReference type="ChEBI" id="CHEBI:18420"/>
    </cofactor>
    <text evidence="15">Binds 2 magnesium ions per tetramer.</text>
</comment>
<dbReference type="InterPro" id="IPR033714">
    <property type="entry name" value="tRNA_bind_bactPheRS"/>
</dbReference>
<dbReference type="GO" id="GO:0009328">
    <property type="term" value="C:phenylalanine-tRNA ligase complex"/>
    <property type="evidence" value="ECO:0007669"/>
    <property type="project" value="TreeGrafter"/>
</dbReference>
<evidence type="ECO:0000256" key="7">
    <source>
        <dbReference type="ARBA" id="ARBA00022723"/>
    </source>
</evidence>
<dbReference type="Gene3D" id="3.30.70.380">
    <property type="entry name" value="Ferrodoxin-fold anticodon-binding domain"/>
    <property type="match status" value="1"/>
</dbReference>